<feature type="domain" description="Aspartate/ornithine carbamoyltransferase carbamoyl-P binding" evidence="11">
    <location>
        <begin position="3"/>
        <end position="141"/>
    </location>
</feature>
<evidence type="ECO:0000256" key="4">
    <source>
        <dbReference type="ARBA" id="ARBA00022679"/>
    </source>
</evidence>
<name>A0A537L2Y7_9BACT</name>
<evidence type="ECO:0000256" key="9">
    <source>
        <dbReference type="RuleBase" id="RU003634"/>
    </source>
</evidence>
<evidence type="ECO:0000256" key="1">
    <source>
        <dbReference type="ARBA" id="ARBA00004852"/>
    </source>
</evidence>
<gene>
    <name evidence="12" type="ORF">E6G99_12275</name>
</gene>
<dbReference type="GO" id="GO:0044205">
    <property type="term" value="P:'de novo' UMP biosynthetic process"/>
    <property type="evidence" value="ECO:0007669"/>
    <property type="project" value="UniProtKB-UniPathway"/>
</dbReference>
<evidence type="ECO:0000259" key="11">
    <source>
        <dbReference type="Pfam" id="PF02729"/>
    </source>
</evidence>
<dbReference type="InterPro" id="IPR006130">
    <property type="entry name" value="Asp/Orn_carbamoylTrfase"/>
</dbReference>
<dbReference type="GO" id="GO:0006520">
    <property type="term" value="P:amino acid metabolic process"/>
    <property type="evidence" value="ECO:0007669"/>
    <property type="project" value="InterPro"/>
</dbReference>
<evidence type="ECO:0000256" key="6">
    <source>
        <dbReference type="ARBA" id="ARBA00043884"/>
    </source>
</evidence>
<comment type="catalytic activity">
    <reaction evidence="7">
        <text>carbamoyl phosphate + L-aspartate = N-carbamoyl-L-aspartate + phosphate + H(+)</text>
        <dbReference type="Rhea" id="RHEA:20013"/>
        <dbReference type="ChEBI" id="CHEBI:15378"/>
        <dbReference type="ChEBI" id="CHEBI:29991"/>
        <dbReference type="ChEBI" id="CHEBI:32814"/>
        <dbReference type="ChEBI" id="CHEBI:43474"/>
        <dbReference type="ChEBI" id="CHEBI:58228"/>
        <dbReference type="EC" id="2.1.3.2"/>
    </reaction>
</comment>
<keyword evidence="5" id="KW-0665">Pyrimidine biosynthesis</keyword>
<evidence type="ECO:0000313" key="12">
    <source>
        <dbReference type="EMBL" id="TMJ02331.1"/>
    </source>
</evidence>
<dbReference type="Gene3D" id="3.40.50.1370">
    <property type="entry name" value="Aspartate/ornithine carbamoyltransferase"/>
    <property type="match status" value="2"/>
</dbReference>
<dbReference type="InterPro" id="IPR006131">
    <property type="entry name" value="Asp_carbamoyltransf_Asp/Orn-bd"/>
</dbReference>
<dbReference type="AlphaFoldDB" id="A0A537L2Y7"/>
<feature type="non-terminal residue" evidence="12">
    <location>
        <position position="274"/>
    </location>
</feature>
<organism evidence="12 13">
    <name type="scientific">Candidatus Segetimicrobium genomatis</name>
    <dbReference type="NCBI Taxonomy" id="2569760"/>
    <lineage>
        <taxon>Bacteria</taxon>
        <taxon>Bacillati</taxon>
        <taxon>Candidatus Sysuimicrobiota</taxon>
        <taxon>Candidatus Sysuimicrobiia</taxon>
        <taxon>Candidatus Sysuimicrobiales</taxon>
        <taxon>Candidatus Segetimicrobiaceae</taxon>
        <taxon>Candidatus Segetimicrobium</taxon>
    </lineage>
</organism>
<dbReference type="GO" id="GO:0004070">
    <property type="term" value="F:aspartate carbamoyltransferase activity"/>
    <property type="evidence" value="ECO:0007669"/>
    <property type="project" value="UniProtKB-UniRule"/>
</dbReference>
<sequence length="274" mass="29596">MSRHLLGLRDLSVTQIQHLLDLAQSYADGERPAGILAGRTLMTLFYEPSTRTEISFELAAKRAGAEVVRCDVDRSSVKKGESFVDTVQTLEALGADAIVIRHPMAGAPTLASQLVRCAVINAGDGMHEHPTQGLLDLLTVSQRRERIAGLKVALVGDVLHSRVARSALWGFTKLGASLTLVGPPTLLPPLLPSSLFPLPSQVTMTSSLEEGLQDADVVMALRMQLERQQHGYVPSLAEYARYYAVTARTLAYARPDALLLHPGPMNLGVEITAD</sequence>
<evidence type="ECO:0000256" key="5">
    <source>
        <dbReference type="ARBA" id="ARBA00022975"/>
    </source>
</evidence>
<dbReference type="GO" id="GO:0005829">
    <property type="term" value="C:cytosol"/>
    <property type="evidence" value="ECO:0007669"/>
    <property type="project" value="TreeGrafter"/>
</dbReference>
<dbReference type="PRINTS" id="PR00100">
    <property type="entry name" value="AOTCASE"/>
</dbReference>
<feature type="domain" description="Aspartate/ornithine carbamoyltransferase Asp/Orn-binding" evidence="10">
    <location>
        <begin position="149"/>
        <end position="274"/>
    </location>
</feature>
<comment type="similarity">
    <text evidence="2">Belongs to the aspartate/ornithine carbamoyltransferase superfamily. ATCase family.</text>
</comment>
<protein>
    <recommendedName>
        <fullName evidence="3 8">Aspartate carbamoyltransferase</fullName>
        <ecNumber evidence="3 8">2.1.3.2</ecNumber>
    </recommendedName>
</protein>
<dbReference type="PROSITE" id="PS00097">
    <property type="entry name" value="CARBAMOYLTRANSFERASE"/>
    <property type="match status" value="1"/>
</dbReference>
<dbReference type="NCBIfam" id="NF002032">
    <property type="entry name" value="PRK00856.1"/>
    <property type="match status" value="1"/>
</dbReference>
<dbReference type="InterPro" id="IPR006132">
    <property type="entry name" value="Asp/Orn_carbamoyltranf_P-bd"/>
</dbReference>
<dbReference type="EC" id="2.1.3.2" evidence="3 8"/>
<dbReference type="Pfam" id="PF00185">
    <property type="entry name" value="OTCace"/>
    <property type="match status" value="1"/>
</dbReference>
<evidence type="ECO:0000256" key="7">
    <source>
        <dbReference type="ARBA" id="ARBA00048859"/>
    </source>
</evidence>
<comment type="caution">
    <text evidence="12">The sequence shown here is derived from an EMBL/GenBank/DDBJ whole genome shotgun (WGS) entry which is preliminary data.</text>
</comment>
<evidence type="ECO:0000256" key="2">
    <source>
        <dbReference type="ARBA" id="ARBA00008896"/>
    </source>
</evidence>
<keyword evidence="4 9" id="KW-0808">Transferase</keyword>
<dbReference type="Proteomes" id="UP000318661">
    <property type="component" value="Unassembled WGS sequence"/>
</dbReference>
<evidence type="ECO:0000259" key="10">
    <source>
        <dbReference type="Pfam" id="PF00185"/>
    </source>
</evidence>
<reference evidence="12 13" key="1">
    <citation type="journal article" date="2019" name="Nat. Microbiol.">
        <title>Mediterranean grassland soil C-N compound turnover is dependent on rainfall and depth, and is mediated by genomically divergent microorganisms.</title>
        <authorList>
            <person name="Diamond S."/>
            <person name="Andeer P.F."/>
            <person name="Li Z."/>
            <person name="Crits-Christoph A."/>
            <person name="Burstein D."/>
            <person name="Anantharaman K."/>
            <person name="Lane K.R."/>
            <person name="Thomas B.C."/>
            <person name="Pan C."/>
            <person name="Northen T.R."/>
            <person name="Banfield J.F."/>
        </authorList>
    </citation>
    <scope>NUCLEOTIDE SEQUENCE [LARGE SCALE GENOMIC DNA]</scope>
    <source>
        <strain evidence="12">NP_2</strain>
    </source>
</reference>
<comment type="function">
    <text evidence="6">Catalyzes the condensation of carbamoyl phosphate and aspartate to form carbamoyl aspartate and inorganic phosphate, the committed step in the de novo pyrimidine nucleotide biosynthesis pathway.</text>
</comment>
<dbReference type="NCBIfam" id="TIGR00670">
    <property type="entry name" value="asp_carb_tr"/>
    <property type="match status" value="1"/>
</dbReference>
<dbReference type="GO" id="GO:0016597">
    <property type="term" value="F:amino acid binding"/>
    <property type="evidence" value="ECO:0007669"/>
    <property type="project" value="InterPro"/>
</dbReference>
<evidence type="ECO:0000256" key="3">
    <source>
        <dbReference type="ARBA" id="ARBA00013008"/>
    </source>
</evidence>
<dbReference type="PRINTS" id="PR00101">
    <property type="entry name" value="ATCASE"/>
</dbReference>
<dbReference type="EMBL" id="VBAJ01000306">
    <property type="protein sequence ID" value="TMJ02331.1"/>
    <property type="molecule type" value="Genomic_DNA"/>
</dbReference>
<accession>A0A537L2Y7</accession>
<dbReference type="UniPathway" id="UPA00070">
    <property type="reaction ID" value="UER00116"/>
</dbReference>
<dbReference type="PANTHER" id="PTHR45753">
    <property type="entry name" value="ORNITHINE CARBAMOYLTRANSFERASE, MITOCHONDRIAL"/>
    <property type="match status" value="1"/>
</dbReference>
<proteinExistence type="inferred from homology"/>
<dbReference type="PANTHER" id="PTHR45753:SF6">
    <property type="entry name" value="ASPARTATE CARBAMOYLTRANSFERASE"/>
    <property type="match status" value="1"/>
</dbReference>
<dbReference type="SUPFAM" id="SSF53671">
    <property type="entry name" value="Aspartate/ornithine carbamoyltransferase"/>
    <property type="match status" value="1"/>
</dbReference>
<dbReference type="InterPro" id="IPR036901">
    <property type="entry name" value="Asp/Orn_carbamoylTrfase_sf"/>
</dbReference>
<dbReference type="GO" id="GO:0006207">
    <property type="term" value="P:'de novo' pyrimidine nucleobase biosynthetic process"/>
    <property type="evidence" value="ECO:0007669"/>
    <property type="project" value="InterPro"/>
</dbReference>
<evidence type="ECO:0000313" key="13">
    <source>
        <dbReference type="Proteomes" id="UP000318661"/>
    </source>
</evidence>
<dbReference type="Pfam" id="PF02729">
    <property type="entry name" value="OTCace_N"/>
    <property type="match status" value="1"/>
</dbReference>
<comment type="pathway">
    <text evidence="1">Pyrimidine metabolism; UMP biosynthesis via de novo pathway; (S)-dihydroorotate from bicarbonate: step 2/3.</text>
</comment>
<evidence type="ECO:0000256" key="8">
    <source>
        <dbReference type="NCBIfam" id="TIGR00670"/>
    </source>
</evidence>
<dbReference type="InterPro" id="IPR002082">
    <property type="entry name" value="Asp_carbamoyltransf"/>
</dbReference>